<dbReference type="InterPro" id="IPR010843">
    <property type="entry name" value="Uncharacterised_AroM"/>
</dbReference>
<sequence length="232" mass="24914">MTRGLGLVLIGWSDRPDVIARIREALLPVNARIVCRGALDGLDGPAVERLAPKDDADTLIAFVPPSERGHLPDESGRKISKTYVEARAAELIGGLQAEGCDVTTLFCAADFPGVTSPGLVVLPAHLVGATVDSVLPTGRLGVLVPLAEQREHFRERWSAPGREVVTVPLLPNADESHVAAAIAEMRSAAPTLVLMDCLDYDEEIAERVRADCGVPVLWSFSIVAQMLRELLR</sequence>
<name>A0ABX0SL08_9ACTN</name>
<dbReference type="Proteomes" id="UP000749311">
    <property type="component" value="Unassembled WGS sequence"/>
</dbReference>
<evidence type="ECO:0000313" key="2">
    <source>
        <dbReference type="Proteomes" id="UP000749311"/>
    </source>
</evidence>
<dbReference type="RefSeq" id="WP_167171633.1">
    <property type="nucleotide sequence ID" value="NZ_BAAAOO010000006.1"/>
</dbReference>
<gene>
    <name evidence="1" type="ORF">FB473_003393</name>
</gene>
<organism evidence="1 2">
    <name type="scientific">Brooklawnia cerclae</name>
    <dbReference type="NCBI Taxonomy" id="349934"/>
    <lineage>
        <taxon>Bacteria</taxon>
        <taxon>Bacillati</taxon>
        <taxon>Actinomycetota</taxon>
        <taxon>Actinomycetes</taxon>
        <taxon>Propionibacteriales</taxon>
        <taxon>Propionibacteriaceae</taxon>
        <taxon>Brooklawnia</taxon>
    </lineage>
</organism>
<proteinExistence type="predicted"/>
<reference evidence="1 2" key="1">
    <citation type="submission" date="2020-02" db="EMBL/GenBank/DDBJ databases">
        <title>Sequencing the genomes of 1000 actinobacteria strains.</title>
        <authorList>
            <person name="Klenk H.-P."/>
        </authorList>
    </citation>
    <scope>NUCLEOTIDE SEQUENCE [LARGE SCALE GENOMIC DNA]</scope>
    <source>
        <strain evidence="1 2">DSM 19609</strain>
    </source>
</reference>
<dbReference type="Pfam" id="PF07302">
    <property type="entry name" value="AroM"/>
    <property type="match status" value="1"/>
</dbReference>
<evidence type="ECO:0000313" key="1">
    <source>
        <dbReference type="EMBL" id="NIH58696.1"/>
    </source>
</evidence>
<protein>
    <submittedName>
        <fullName evidence="1">Protein AroM</fullName>
    </submittedName>
</protein>
<comment type="caution">
    <text evidence="1">The sequence shown here is derived from an EMBL/GenBank/DDBJ whole genome shotgun (WGS) entry which is preliminary data.</text>
</comment>
<keyword evidence="2" id="KW-1185">Reference proteome</keyword>
<accession>A0ABX0SL08</accession>
<dbReference type="EMBL" id="JAAMOZ010000004">
    <property type="protein sequence ID" value="NIH58696.1"/>
    <property type="molecule type" value="Genomic_DNA"/>
</dbReference>